<dbReference type="SUPFAM" id="SSF48726">
    <property type="entry name" value="Immunoglobulin"/>
    <property type="match status" value="4"/>
</dbReference>
<feature type="domain" description="Ig-like" evidence="13">
    <location>
        <begin position="229"/>
        <end position="353"/>
    </location>
</feature>
<keyword evidence="8" id="KW-0472">Membrane</keyword>
<feature type="domain" description="Ig-like" evidence="13">
    <location>
        <begin position="1"/>
        <end position="107"/>
    </location>
</feature>
<protein>
    <submittedName>
        <fullName evidence="14">Ig heavy chain V-III region 23</fullName>
    </submittedName>
</protein>
<dbReference type="GO" id="GO:0002250">
    <property type="term" value="P:adaptive immune response"/>
    <property type="evidence" value="ECO:0007669"/>
    <property type="project" value="UniProtKB-KW"/>
</dbReference>
<dbReference type="InterPro" id="IPR003598">
    <property type="entry name" value="Ig_sub2"/>
</dbReference>
<gene>
    <name evidence="14" type="ORF">SUZIE_108345</name>
</gene>
<evidence type="ECO:0000256" key="9">
    <source>
        <dbReference type="ARBA" id="ARBA00023157"/>
    </source>
</evidence>
<dbReference type="CDD" id="cd04981">
    <property type="entry name" value="IgV_H"/>
    <property type="match status" value="1"/>
</dbReference>
<evidence type="ECO:0000256" key="10">
    <source>
        <dbReference type="ARBA" id="ARBA00023319"/>
    </source>
</evidence>
<sequence length="403" mass="44307">VQLVESGGGLVEPGGSLRLSCAASGFTFSSYAMHWVLQAPGKGLQWVALINYGGGSTYYPDSVKGRFTISRDNSKNTLYLQMSSLRTEDTATYYCARDTAAQTQELVQETWLLWLLLALFCSVLCQVQLQESGPGLVKPSETLSLTCAVSGFSISSGYCWHWIHQPPGKGLEWIGCICSGGSTNYSPSLKSRASISRDTSKNHFFLQLSYLTTQDTATYYCARDTVRGPQCVQCDVQLVESGGGLVQPGGSLRLSCAASGFTFSDYYMDWVRQAPGKGLEWVGLIRTKANSYTTEYGASVKGRFTISRDDAKNMLYLQMSSLRPEDTATYYCATDTMGHILGNGGTTYYPSLKNQFTISKNTYKNQFPLQWSSVTNEDVAVYYCAELTVRDISVIPGTKHPAW</sequence>
<evidence type="ECO:0000256" key="11">
    <source>
        <dbReference type="ARBA" id="ARBA00038737"/>
    </source>
</evidence>
<dbReference type="GO" id="GO:0005886">
    <property type="term" value="C:plasma membrane"/>
    <property type="evidence" value="ECO:0007669"/>
    <property type="project" value="UniProtKB-SubCell"/>
</dbReference>
<name>A0AA41MER6_SCICA</name>
<evidence type="ECO:0000256" key="8">
    <source>
        <dbReference type="ARBA" id="ARBA00023136"/>
    </source>
</evidence>
<dbReference type="Proteomes" id="UP001166674">
    <property type="component" value="Unassembled WGS sequence"/>
</dbReference>
<feature type="non-terminal residue" evidence="14">
    <location>
        <position position="1"/>
    </location>
</feature>
<dbReference type="InterPro" id="IPR036179">
    <property type="entry name" value="Ig-like_dom_sf"/>
</dbReference>
<evidence type="ECO:0000313" key="15">
    <source>
        <dbReference type="Proteomes" id="UP001166674"/>
    </source>
</evidence>
<keyword evidence="4" id="KW-0964">Secreted</keyword>
<dbReference type="FunFam" id="2.60.40.10:FF:002098">
    <property type="entry name" value="Immunoglobulin heavy variable 3-72"/>
    <property type="match status" value="1"/>
</dbReference>
<evidence type="ECO:0000256" key="6">
    <source>
        <dbReference type="ARBA" id="ARBA00022859"/>
    </source>
</evidence>
<keyword evidence="5" id="KW-0732">Signal</keyword>
<dbReference type="GO" id="GO:0019814">
    <property type="term" value="C:immunoglobulin complex"/>
    <property type="evidence" value="ECO:0007669"/>
    <property type="project" value="UniProtKB-KW"/>
</dbReference>
<comment type="caution">
    <text evidence="14">The sequence shown here is derived from an EMBL/GenBank/DDBJ whole genome shotgun (WGS) entry which is preliminary data.</text>
</comment>
<evidence type="ECO:0000256" key="7">
    <source>
        <dbReference type="ARBA" id="ARBA00023130"/>
    </source>
</evidence>
<dbReference type="InterPro" id="IPR013106">
    <property type="entry name" value="Ig_V-set"/>
</dbReference>
<dbReference type="SMART" id="SM00409">
    <property type="entry name" value="IG"/>
    <property type="match status" value="3"/>
</dbReference>
<dbReference type="InterPro" id="IPR007110">
    <property type="entry name" value="Ig-like_dom"/>
</dbReference>
<dbReference type="SMART" id="SM00406">
    <property type="entry name" value="IGv"/>
    <property type="match status" value="3"/>
</dbReference>
<comment type="subunit">
    <text evidence="11">Immunoglobulins are composed of two identical heavy chains and two identical light chains; disulfide-linked.</text>
</comment>
<dbReference type="Pfam" id="PF07686">
    <property type="entry name" value="V-set"/>
    <property type="match status" value="3"/>
</dbReference>
<keyword evidence="6" id="KW-0391">Immunity</keyword>
<evidence type="ECO:0000259" key="13">
    <source>
        <dbReference type="PROSITE" id="PS50835"/>
    </source>
</evidence>
<dbReference type="PANTHER" id="PTHR23266">
    <property type="entry name" value="IMMUNOGLOBULIN HEAVY CHAIN"/>
    <property type="match status" value="1"/>
</dbReference>
<keyword evidence="7" id="KW-1064">Adaptive immunity</keyword>
<reference evidence="14" key="1">
    <citation type="submission" date="2020-03" db="EMBL/GenBank/DDBJ databases">
        <title>Studies in the Genomics of Life Span.</title>
        <authorList>
            <person name="Glass D."/>
        </authorList>
    </citation>
    <scope>NUCLEOTIDE SEQUENCE</scope>
    <source>
        <strain evidence="14">SUZIE</strain>
        <tissue evidence="14">Muscle</tissue>
    </source>
</reference>
<evidence type="ECO:0000256" key="12">
    <source>
        <dbReference type="ARBA" id="ARBA00043265"/>
    </source>
</evidence>
<keyword evidence="12" id="KW-1280">Immunoglobulin</keyword>
<evidence type="ECO:0000256" key="3">
    <source>
        <dbReference type="ARBA" id="ARBA00022475"/>
    </source>
</evidence>
<feature type="domain" description="Ig-like" evidence="13">
    <location>
        <begin position="137"/>
        <end position="221"/>
    </location>
</feature>
<keyword evidence="15" id="KW-1185">Reference proteome</keyword>
<dbReference type="Gene3D" id="2.60.40.10">
    <property type="entry name" value="Immunoglobulins"/>
    <property type="match status" value="4"/>
</dbReference>
<evidence type="ECO:0000256" key="5">
    <source>
        <dbReference type="ARBA" id="ARBA00022729"/>
    </source>
</evidence>
<evidence type="ECO:0000256" key="1">
    <source>
        <dbReference type="ARBA" id="ARBA00004236"/>
    </source>
</evidence>
<dbReference type="SMART" id="SM00408">
    <property type="entry name" value="IGc2"/>
    <property type="match status" value="2"/>
</dbReference>
<accession>A0AA41MER6</accession>
<dbReference type="InterPro" id="IPR013783">
    <property type="entry name" value="Ig-like_fold"/>
</dbReference>
<dbReference type="FunFam" id="2.60.40.10:FF:001878">
    <property type="entry name" value="Immunoglobulin heavy variable 1-4"/>
    <property type="match status" value="1"/>
</dbReference>
<dbReference type="GO" id="GO:0005576">
    <property type="term" value="C:extracellular region"/>
    <property type="evidence" value="ECO:0007669"/>
    <property type="project" value="UniProtKB-SubCell"/>
</dbReference>
<proteinExistence type="predicted"/>
<evidence type="ECO:0000256" key="2">
    <source>
        <dbReference type="ARBA" id="ARBA00004613"/>
    </source>
</evidence>
<evidence type="ECO:0000313" key="14">
    <source>
        <dbReference type="EMBL" id="MBZ3870519.1"/>
    </source>
</evidence>
<organism evidence="14 15">
    <name type="scientific">Sciurus carolinensis</name>
    <name type="common">Eastern gray squirrel</name>
    <dbReference type="NCBI Taxonomy" id="30640"/>
    <lineage>
        <taxon>Eukaryota</taxon>
        <taxon>Metazoa</taxon>
        <taxon>Chordata</taxon>
        <taxon>Craniata</taxon>
        <taxon>Vertebrata</taxon>
        <taxon>Euteleostomi</taxon>
        <taxon>Mammalia</taxon>
        <taxon>Eutheria</taxon>
        <taxon>Euarchontoglires</taxon>
        <taxon>Glires</taxon>
        <taxon>Rodentia</taxon>
        <taxon>Sciuromorpha</taxon>
        <taxon>Sciuridae</taxon>
        <taxon>Sciurinae</taxon>
        <taxon>Sciurini</taxon>
        <taxon>Sciurus</taxon>
    </lineage>
</organism>
<dbReference type="InterPro" id="IPR003599">
    <property type="entry name" value="Ig_sub"/>
</dbReference>
<keyword evidence="9" id="KW-1015">Disulfide bond</keyword>
<dbReference type="PROSITE" id="PS50835">
    <property type="entry name" value="IG_LIKE"/>
    <property type="match status" value="3"/>
</dbReference>
<keyword evidence="10" id="KW-0393">Immunoglobulin domain</keyword>
<dbReference type="AlphaFoldDB" id="A0AA41MER6"/>
<comment type="subcellular location">
    <subcellularLocation>
        <location evidence="1">Cell membrane</location>
    </subcellularLocation>
    <subcellularLocation>
        <location evidence="2">Secreted</location>
    </subcellularLocation>
</comment>
<dbReference type="FunFam" id="2.60.40.10:FF:001142">
    <property type="entry name" value="Immunoglobulin heavy variable 5-15"/>
    <property type="match status" value="1"/>
</dbReference>
<evidence type="ECO:0000256" key="4">
    <source>
        <dbReference type="ARBA" id="ARBA00022525"/>
    </source>
</evidence>
<dbReference type="InterPro" id="IPR050199">
    <property type="entry name" value="IgHV"/>
</dbReference>
<keyword evidence="3" id="KW-1003">Cell membrane</keyword>
<dbReference type="EMBL" id="JAATJV010149399">
    <property type="protein sequence ID" value="MBZ3870519.1"/>
    <property type="molecule type" value="Genomic_DNA"/>
</dbReference>